<proteinExistence type="predicted"/>
<name>A0A9P5UAA2_9AGAR</name>
<protein>
    <recommendedName>
        <fullName evidence="3">Dirigent protein</fullName>
    </recommendedName>
</protein>
<accession>A0A9P5UAA2</accession>
<evidence type="ECO:0000313" key="2">
    <source>
        <dbReference type="Proteomes" id="UP000772434"/>
    </source>
</evidence>
<dbReference type="OrthoDB" id="3064412at2759"/>
<organism evidence="1 2">
    <name type="scientific">Rhodocollybia butyracea</name>
    <dbReference type="NCBI Taxonomy" id="206335"/>
    <lineage>
        <taxon>Eukaryota</taxon>
        <taxon>Fungi</taxon>
        <taxon>Dikarya</taxon>
        <taxon>Basidiomycota</taxon>
        <taxon>Agaricomycotina</taxon>
        <taxon>Agaricomycetes</taxon>
        <taxon>Agaricomycetidae</taxon>
        <taxon>Agaricales</taxon>
        <taxon>Marasmiineae</taxon>
        <taxon>Omphalotaceae</taxon>
        <taxon>Rhodocollybia</taxon>
    </lineage>
</organism>
<gene>
    <name evidence="1" type="ORF">BDP27DRAFT_460642</name>
</gene>
<evidence type="ECO:0000313" key="1">
    <source>
        <dbReference type="EMBL" id="KAF9071822.1"/>
    </source>
</evidence>
<dbReference type="Proteomes" id="UP000772434">
    <property type="component" value="Unassembled WGS sequence"/>
</dbReference>
<comment type="caution">
    <text evidence="1">The sequence shown here is derived from an EMBL/GenBank/DDBJ whole genome shotgun (WGS) entry which is preliminary data.</text>
</comment>
<evidence type="ECO:0008006" key="3">
    <source>
        <dbReference type="Google" id="ProtNLM"/>
    </source>
</evidence>
<sequence length="129" mass="13683">MLELSDIRSSMSPASRLVLVLAILSHTVLSILAFSLAIPGDPVSNISFPVIWERNSTDPTVFSLGQQLEDSSTGEFTGGAIFANINGTQGESVDPQAVNLTVNDSGSFVIYGLVIGFGSPFHQEKITLI</sequence>
<reference evidence="1" key="1">
    <citation type="submission" date="2020-11" db="EMBL/GenBank/DDBJ databases">
        <authorList>
            <consortium name="DOE Joint Genome Institute"/>
            <person name="Ahrendt S."/>
            <person name="Riley R."/>
            <person name="Andreopoulos W."/>
            <person name="Labutti K."/>
            <person name="Pangilinan J."/>
            <person name="Ruiz-Duenas F.J."/>
            <person name="Barrasa J.M."/>
            <person name="Sanchez-Garcia M."/>
            <person name="Camarero S."/>
            <person name="Miyauchi S."/>
            <person name="Serrano A."/>
            <person name="Linde D."/>
            <person name="Babiker R."/>
            <person name="Drula E."/>
            <person name="Ayuso-Fernandez I."/>
            <person name="Pacheco R."/>
            <person name="Padilla G."/>
            <person name="Ferreira P."/>
            <person name="Barriuso J."/>
            <person name="Kellner H."/>
            <person name="Castanera R."/>
            <person name="Alfaro M."/>
            <person name="Ramirez L."/>
            <person name="Pisabarro A.G."/>
            <person name="Kuo A."/>
            <person name="Tritt A."/>
            <person name="Lipzen A."/>
            <person name="He G."/>
            <person name="Yan M."/>
            <person name="Ng V."/>
            <person name="Cullen D."/>
            <person name="Martin F."/>
            <person name="Rosso M.-N."/>
            <person name="Henrissat B."/>
            <person name="Hibbett D."/>
            <person name="Martinez A.T."/>
            <person name="Grigoriev I.V."/>
        </authorList>
    </citation>
    <scope>NUCLEOTIDE SEQUENCE</scope>
    <source>
        <strain evidence="1">AH 40177</strain>
    </source>
</reference>
<dbReference type="EMBL" id="JADNRY010000029">
    <property type="protein sequence ID" value="KAF9071822.1"/>
    <property type="molecule type" value="Genomic_DNA"/>
</dbReference>
<dbReference type="AlphaFoldDB" id="A0A9P5UAA2"/>
<keyword evidence="2" id="KW-1185">Reference proteome</keyword>